<accession>A0ABU3U8J5</accession>
<comment type="caution">
    <text evidence="2">The sequence shown here is derived from an EMBL/GenBank/DDBJ whole genome shotgun (WGS) entry which is preliminary data.</text>
</comment>
<name>A0ABU3U8J5_9FLAO</name>
<evidence type="ECO:0000313" key="2">
    <source>
        <dbReference type="EMBL" id="MDU8886735.1"/>
    </source>
</evidence>
<dbReference type="SUPFAM" id="SSF48452">
    <property type="entry name" value="TPR-like"/>
    <property type="match status" value="1"/>
</dbReference>
<proteinExistence type="predicted"/>
<feature type="chain" id="PRO_5045764408" description="Tetratricopeptide repeat protein" evidence="1">
    <location>
        <begin position="19"/>
        <end position="237"/>
    </location>
</feature>
<protein>
    <recommendedName>
        <fullName evidence="4">Tetratricopeptide repeat protein</fullName>
    </recommendedName>
</protein>
<dbReference type="InterPro" id="IPR011990">
    <property type="entry name" value="TPR-like_helical_dom_sf"/>
</dbReference>
<evidence type="ECO:0000313" key="3">
    <source>
        <dbReference type="Proteomes" id="UP001268651"/>
    </source>
</evidence>
<evidence type="ECO:0008006" key="4">
    <source>
        <dbReference type="Google" id="ProtNLM"/>
    </source>
</evidence>
<keyword evidence="1" id="KW-0732">Signal</keyword>
<dbReference type="EMBL" id="JAWHTF010000006">
    <property type="protein sequence ID" value="MDU8886735.1"/>
    <property type="molecule type" value="Genomic_DNA"/>
</dbReference>
<dbReference type="Proteomes" id="UP001268651">
    <property type="component" value="Unassembled WGS sequence"/>
</dbReference>
<organism evidence="2 3">
    <name type="scientific">Gilvirhabdus luticola</name>
    <dbReference type="NCBI Taxonomy" id="3079858"/>
    <lineage>
        <taxon>Bacteria</taxon>
        <taxon>Pseudomonadati</taxon>
        <taxon>Bacteroidota</taxon>
        <taxon>Flavobacteriia</taxon>
        <taxon>Flavobacteriales</taxon>
        <taxon>Flavobacteriaceae</taxon>
        <taxon>Gilvirhabdus</taxon>
    </lineage>
</organism>
<feature type="signal peptide" evidence="1">
    <location>
        <begin position="1"/>
        <end position="18"/>
    </location>
</feature>
<gene>
    <name evidence="2" type="ORF">RXV94_11235</name>
</gene>
<keyword evidence="3" id="KW-1185">Reference proteome</keyword>
<dbReference type="Gene3D" id="1.25.40.10">
    <property type="entry name" value="Tetratricopeptide repeat domain"/>
    <property type="match status" value="1"/>
</dbReference>
<evidence type="ECO:0000256" key="1">
    <source>
        <dbReference type="SAM" id="SignalP"/>
    </source>
</evidence>
<sequence>MKRLVILILVMSSLQINAQDSSELIKHYDAYYKQMRAQGDIQGMINGLTHLNILKPSEARKDTLAYIYMSEGKDVQALNTIGIDKKIDDSDIAVQVKAVCLKAVGQPEKALIHFEEMFKRNPNAKIAYELAELNMQIQKFTEAEKHVSYGLANAKDDMTKAYYETQNPYQVPLKAAFMYLDGLITFNKNKTANVDAAVDILDEALKIAPNFNMAQVGKNALLQQKQAAAAQAQQPKN</sequence>
<reference evidence="2 3" key="1">
    <citation type="submission" date="2023-10" db="EMBL/GenBank/DDBJ databases">
        <title>Marimonas sp. nov. isolated from tidal mud flat.</title>
        <authorList>
            <person name="Jaincy N.J."/>
            <person name="Srinivasan S."/>
            <person name="Lee S.-S."/>
        </authorList>
    </citation>
    <scope>NUCLEOTIDE SEQUENCE [LARGE SCALE GENOMIC DNA]</scope>
    <source>
        <strain evidence="2 3">MJ-SS3</strain>
    </source>
</reference>
<dbReference type="RefSeq" id="WP_316662832.1">
    <property type="nucleotide sequence ID" value="NZ_JAWHTF010000006.1"/>
</dbReference>